<organism evidence="2 3">
    <name type="scientific">Ciona savignyi</name>
    <name type="common">Pacific transparent sea squirt</name>
    <dbReference type="NCBI Taxonomy" id="51511"/>
    <lineage>
        <taxon>Eukaryota</taxon>
        <taxon>Metazoa</taxon>
        <taxon>Chordata</taxon>
        <taxon>Tunicata</taxon>
        <taxon>Ascidiacea</taxon>
        <taxon>Phlebobranchia</taxon>
        <taxon>Cionidae</taxon>
        <taxon>Ciona</taxon>
    </lineage>
</organism>
<reference evidence="2" key="3">
    <citation type="submission" date="2025-09" db="UniProtKB">
        <authorList>
            <consortium name="Ensembl"/>
        </authorList>
    </citation>
    <scope>IDENTIFICATION</scope>
</reference>
<dbReference type="InterPro" id="IPR038807">
    <property type="entry name" value="CCDC150"/>
</dbReference>
<proteinExistence type="predicted"/>
<reference evidence="2" key="2">
    <citation type="submission" date="2025-08" db="UniProtKB">
        <authorList>
            <consortium name="Ensembl"/>
        </authorList>
    </citation>
    <scope>IDENTIFICATION</scope>
</reference>
<feature type="coiled-coil region" evidence="1">
    <location>
        <begin position="58"/>
        <end position="296"/>
    </location>
</feature>
<dbReference type="GeneTree" id="ENSGT01150000288205"/>
<accession>H2ZD61</accession>
<evidence type="ECO:0000313" key="3">
    <source>
        <dbReference type="Proteomes" id="UP000007875"/>
    </source>
</evidence>
<sequence>MEHQIHNLQSEISKLEAQCHDRDSSEQARIAPALEALERARHDNVRLTASLDEVLRTNTQMKDELDKCKMDLDIQRERNETILRQQKSTEEEALLTSRSNNDRFQQMKDQLNRERNTIKRQLTTQVTELKKTAEAAQSRNSQLTRGNSELRSKLAEREQCVLKMKEKLKQQKSMLERLQAEKKSKLMTDQKIKAIDNELGELERTKLNYMEKHKEQAAIIATFNKEVSSLQEDIAALSHAQKLSRETGAKLESELGKERAEKEILINKIQSLDGALKRAINEKQIVEEKLRKVQVESVQVQQNLQEAQSWFKSKFESLENELPTKQLSGR</sequence>
<name>H2ZD61_CIOSA</name>
<keyword evidence="1" id="KW-0175">Coiled coil</keyword>
<evidence type="ECO:0000256" key="1">
    <source>
        <dbReference type="SAM" id="Coils"/>
    </source>
</evidence>
<keyword evidence="3" id="KW-1185">Reference proteome</keyword>
<dbReference type="Ensembl" id="ENSCSAVT00000015705.1">
    <property type="protein sequence ID" value="ENSCSAVP00000015527.1"/>
    <property type="gene ID" value="ENSCSAVG00000009113.1"/>
</dbReference>
<evidence type="ECO:0000313" key="2">
    <source>
        <dbReference type="Ensembl" id="ENSCSAVP00000015527.1"/>
    </source>
</evidence>
<dbReference type="PANTHER" id="PTHR35352:SF1">
    <property type="entry name" value="COILED-COIL DOMAIN-CONTAINING PROTEIN 150"/>
    <property type="match status" value="1"/>
</dbReference>
<dbReference type="AlphaFoldDB" id="H2ZD61"/>
<dbReference type="HOGENOM" id="CLU_070235_0_0_1"/>
<dbReference type="PANTHER" id="PTHR35352">
    <property type="entry name" value="COILED-COIL DOMAIN-CONTAINING PROTEIN 150"/>
    <property type="match status" value="1"/>
</dbReference>
<protein>
    <submittedName>
        <fullName evidence="2">Uncharacterized protein</fullName>
    </submittedName>
</protein>
<reference evidence="3" key="1">
    <citation type="submission" date="2003-08" db="EMBL/GenBank/DDBJ databases">
        <authorList>
            <person name="Birren B."/>
            <person name="Nusbaum C."/>
            <person name="Abebe A."/>
            <person name="Abouelleil A."/>
            <person name="Adekoya E."/>
            <person name="Ait-zahra M."/>
            <person name="Allen N."/>
            <person name="Allen T."/>
            <person name="An P."/>
            <person name="Anderson M."/>
            <person name="Anderson S."/>
            <person name="Arachchi H."/>
            <person name="Armbruster J."/>
            <person name="Bachantsang P."/>
            <person name="Baldwin J."/>
            <person name="Barry A."/>
            <person name="Bayul T."/>
            <person name="Blitshsteyn B."/>
            <person name="Bloom T."/>
            <person name="Blye J."/>
            <person name="Boguslavskiy L."/>
            <person name="Borowsky M."/>
            <person name="Boukhgalter B."/>
            <person name="Brunache A."/>
            <person name="Butler J."/>
            <person name="Calixte N."/>
            <person name="Calvo S."/>
            <person name="Camarata J."/>
            <person name="Campo K."/>
            <person name="Chang J."/>
            <person name="Cheshatsang Y."/>
            <person name="Citroen M."/>
            <person name="Collymore A."/>
            <person name="Considine T."/>
            <person name="Cook A."/>
            <person name="Cooke P."/>
            <person name="Corum B."/>
            <person name="Cuomo C."/>
            <person name="David R."/>
            <person name="Dawoe T."/>
            <person name="Degray S."/>
            <person name="Dodge S."/>
            <person name="Dooley K."/>
            <person name="Dorje P."/>
            <person name="Dorjee K."/>
            <person name="Dorris L."/>
            <person name="Duffey N."/>
            <person name="Dupes A."/>
            <person name="Elkins T."/>
            <person name="Engels R."/>
            <person name="Erickson J."/>
            <person name="Farina A."/>
            <person name="Faro S."/>
            <person name="Ferreira P."/>
            <person name="Fischer H."/>
            <person name="Fitzgerald M."/>
            <person name="Foley K."/>
            <person name="Gage D."/>
            <person name="Galagan J."/>
            <person name="Gearin G."/>
            <person name="Gnerre S."/>
            <person name="Gnirke A."/>
            <person name="Goyette A."/>
            <person name="Graham J."/>
            <person name="Grandbois E."/>
            <person name="Gyaltsen K."/>
            <person name="Hafez N."/>
            <person name="Hagopian D."/>
            <person name="Hagos B."/>
            <person name="Hall J."/>
            <person name="Hatcher B."/>
            <person name="Heller A."/>
            <person name="Higgins H."/>
            <person name="Honan T."/>
            <person name="Horn A."/>
            <person name="Houde N."/>
            <person name="Hughes L."/>
            <person name="Hulme W."/>
            <person name="Husby E."/>
            <person name="Iliev I."/>
            <person name="Jaffe D."/>
            <person name="Jones C."/>
            <person name="Kamal M."/>
            <person name="Kamat A."/>
            <person name="Kamvysselis M."/>
            <person name="Karlsson E."/>
            <person name="Kells C."/>
            <person name="Kieu A."/>
            <person name="Kisner P."/>
            <person name="Kodira C."/>
            <person name="Kulbokas E."/>
            <person name="Labutti K."/>
            <person name="Lama D."/>
            <person name="Landers T."/>
            <person name="Leger J."/>
            <person name="Levine S."/>
            <person name="Lewis D."/>
            <person name="Lewis T."/>
            <person name="Lindblad-toh K."/>
            <person name="Liu X."/>
            <person name="Lokyitsang T."/>
            <person name="Lokyitsang Y."/>
            <person name="Lucien O."/>
            <person name="Lui A."/>
            <person name="Ma L.J."/>
            <person name="Mabbitt R."/>
            <person name="Macdonald J."/>
            <person name="Maclean C."/>
            <person name="Major J."/>
            <person name="Manning J."/>
            <person name="Marabella R."/>
            <person name="Maru K."/>
            <person name="Matthews C."/>
            <person name="Mauceli E."/>
            <person name="Mccarthy M."/>
            <person name="Mcdonough S."/>
            <person name="Mcghee T."/>
            <person name="Meldrim J."/>
            <person name="Meneus L."/>
            <person name="Mesirov J."/>
            <person name="Mihalev A."/>
            <person name="Mihova T."/>
            <person name="Mikkelsen T."/>
            <person name="Mlenga V."/>
            <person name="Moru K."/>
            <person name="Mozes J."/>
            <person name="Mulrain L."/>
            <person name="Munson G."/>
            <person name="Naylor J."/>
            <person name="Newes C."/>
            <person name="Nguyen C."/>
            <person name="Nguyen N."/>
            <person name="Nguyen T."/>
            <person name="Nicol R."/>
            <person name="Nielsen C."/>
            <person name="Nizzari M."/>
            <person name="Norbu C."/>
            <person name="Norbu N."/>
            <person name="O'donnell P."/>
            <person name="Okoawo O."/>
            <person name="O'leary S."/>
            <person name="Omotosho B."/>
            <person name="O'neill K."/>
            <person name="Osman S."/>
            <person name="Parker S."/>
            <person name="Perrin D."/>
            <person name="Phunkhang P."/>
            <person name="Piqani B."/>
            <person name="Purcell S."/>
            <person name="Rachupka T."/>
            <person name="Ramasamy U."/>
            <person name="Rameau R."/>
            <person name="Ray V."/>
            <person name="Raymond C."/>
            <person name="Retta R."/>
            <person name="Richardson S."/>
            <person name="Rise C."/>
            <person name="Rodriguez J."/>
            <person name="Rogers J."/>
            <person name="Rogov P."/>
            <person name="Rutman M."/>
            <person name="Schupbach R."/>
            <person name="Seaman C."/>
            <person name="Settipalli S."/>
            <person name="Sharpe T."/>
            <person name="Sheridan J."/>
            <person name="Sherpa N."/>
            <person name="Shi J."/>
            <person name="Smirnov S."/>
            <person name="Smith C."/>
            <person name="Sougnez C."/>
            <person name="Spencer B."/>
            <person name="Stalker J."/>
            <person name="Stange-thomann N."/>
            <person name="Stavropoulos S."/>
            <person name="Stetson K."/>
            <person name="Stone C."/>
            <person name="Stone S."/>
            <person name="Stubbs M."/>
            <person name="Talamas J."/>
            <person name="Tchuinga P."/>
            <person name="Tenzing P."/>
            <person name="Tesfaye S."/>
            <person name="Theodore J."/>
            <person name="Thoulutsang Y."/>
            <person name="Topham K."/>
            <person name="Towey S."/>
            <person name="Tsamla T."/>
            <person name="Tsomo N."/>
            <person name="Vallee D."/>
            <person name="Vassiliev H."/>
            <person name="Venkataraman V."/>
            <person name="Vinson J."/>
            <person name="Vo A."/>
            <person name="Wade C."/>
            <person name="Wang S."/>
            <person name="Wangchuk T."/>
            <person name="Wangdi T."/>
            <person name="Whittaker C."/>
            <person name="Wilkinson J."/>
            <person name="Wu Y."/>
            <person name="Wyman D."/>
            <person name="Yadav S."/>
            <person name="Yang S."/>
            <person name="Yang X."/>
            <person name="Yeager S."/>
            <person name="Yee E."/>
            <person name="Young G."/>
            <person name="Zainoun J."/>
            <person name="Zembeck L."/>
            <person name="Zimmer A."/>
            <person name="Zody M."/>
            <person name="Lander E."/>
        </authorList>
    </citation>
    <scope>NUCLEOTIDE SEQUENCE [LARGE SCALE GENOMIC DNA]</scope>
</reference>
<dbReference type="Proteomes" id="UP000007875">
    <property type="component" value="Unassembled WGS sequence"/>
</dbReference>